<organism evidence="2 3">
    <name type="scientific">Triplophysa rosa</name>
    <name type="common">Cave loach</name>
    <dbReference type="NCBI Taxonomy" id="992332"/>
    <lineage>
        <taxon>Eukaryota</taxon>
        <taxon>Metazoa</taxon>
        <taxon>Chordata</taxon>
        <taxon>Craniata</taxon>
        <taxon>Vertebrata</taxon>
        <taxon>Euteleostomi</taxon>
        <taxon>Actinopterygii</taxon>
        <taxon>Neopterygii</taxon>
        <taxon>Teleostei</taxon>
        <taxon>Ostariophysi</taxon>
        <taxon>Cypriniformes</taxon>
        <taxon>Nemacheilidae</taxon>
        <taxon>Triplophysa</taxon>
    </lineage>
</organism>
<name>A0A9W7T2F9_TRIRA</name>
<gene>
    <name evidence="2" type="ORF">IRJ41_010848</name>
</gene>
<evidence type="ECO:0008006" key="4">
    <source>
        <dbReference type="Google" id="ProtNLM"/>
    </source>
</evidence>
<dbReference type="Gene3D" id="1.20.1250.10">
    <property type="match status" value="1"/>
</dbReference>
<dbReference type="Pfam" id="PF16647">
    <property type="entry name" value="GCSF"/>
    <property type="match status" value="1"/>
</dbReference>
<feature type="chain" id="PRO_5040896054" description="Granulocyte colony-stimulating factor" evidence="1">
    <location>
        <begin position="20"/>
        <end position="198"/>
    </location>
</feature>
<dbReference type="PANTHER" id="PTHR10511">
    <property type="entry name" value="GRANULOCYTE COLONY-STIMULATING FACTOR"/>
    <property type="match status" value="1"/>
</dbReference>
<evidence type="ECO:0000313" key="2">
    <source>
        <dbReference type="EMBL" id="KAI7789973.1"/>
    </source>
</evidence>
<evidence type="ECO:0000256" key="1">
    <source>
        <dbReference type="SAM" id="SignalP"/>
    </source>
</evidence>
<accession>A0A9W7T2F9</accession>
<feature type="signal peptide" evidence="1">
    <location>
        <begin position="1"/>
        <end position="19"/>
    </location>
</feature>
<protein>
    <recommendedName>
        <fullName evidence="4">Granulocyte colony-stimulating factor</fullName>
    </recommendedName>
</protein>
<keyword evidence="3" id="KW-1185">Reference proteome</keyword>
<keyword evidence="1" id="KW-0732">Signal</keyword>
<proteinExistence type="predicted"/>
<dbReference type="InterPro" id="IPR009079">
    <property type="entry name" value="4_helix_cytokine-like_core"/>
</dbReference>
<dbReference type="GO" id="GO:0045639">
    <property type="term" value="P:positive regulation of myeloid cell differentiation"/>
    <property type="evidence" value="ECO:0007669"/>
    <property type="project" value="InterPro"/>
</dbReference>
<dbReference type="InterPro" id="IPR040117">
    <property type="entry name" value="GCSF/MGF"/>
</dbReference>
<dbReference type="SUPFAM" id="SSF47266">
    <property type="entry name" value="4-helical cytokines"/>
    <property type="match status" value="1"/>
</dbReference>
<evidence type="ECO:0000313" key="3">
    <source>
        <dbReference type="Proteomes" id="UP001059041"/>
    </source>
</evidence>
<dbReference type="EMBL" id="JAFHDT010000285">
    <property type="protein sequence ID" value="KAI7789973.1"/>
    <property type="molecule type" value="Genomic_DNA"/>
</dbReference>
<dbReference type="PANTHER" id="PTHR10511:SF2">
    <property type="entry name" value="GRANULOCYTE COLONY-STIMULATING FACTOR"/>
    <property type="match status" value="1"/>
</dbReference>
<comment type="caution">
    <text evidence="2">The sequence shown here is derived from an EMBL/GenBank/DDBJ whole genome shotgun (WGS) entry which is preliminary data.</text>
</comment>
<dbReference type="Proteomes" id="UP001059041">
    <property type="component" value="Unassembled WGS sequence"/>
</dbReference>
<reference evidence="2" key="1">
    <citation type="submission" date="2021-02" db="EMBL/GenBank/DDBJ databases">
        <title>Comparative genomics reveals that relaxation of natural selection precedes convergent phenotypic evolution of cavefish.</title>
        <authorList>
            <person name="Peng Z."/>
        </authorList>
    </citation>
    <scope>NUCLEOTIDE SEQUENCE</scope>
    <source>
        <tissue evidence="2">Muscle</tissue>
    </source>
</reference>
<sequence length="198" mass="21943">MKSQRLILAVHCCLALVYAAPLPERDALTRAAELGVSLAKKILDDIPRVHDACVKTTGLTLELSAEAHNLEYLLSEIGIPAAPLLKTISEDHSLAESLSRMLEGLDLHRDLLQNLSDVLSSTETLKLLLADIRDLSAQVQQMQQLAQIPMTPSQRNIPHVSSRLSSDYKVQVAAHLSLQQLRRFTQDVFRCLRHIAVS</sequence>
<dbReference type="GO" id="GO:0005125">
    <property type="term" value="F:cytokine activity"/>
    <property type="evidence" value="ECO:0007669"/>
    <property type="project" value="InterPro"/>
</dbReference>
<dbReference type="AlphaFoldDB" id="A0A9W7T2F9"/>